<reference evidence="2" key="1">
    <citation type="submission" date="2014-11" db="EMBL/GenBank/DDBJ databases">
        <authorList>
            <person name="Malar M.C."/>
            <person name="Sen D."/>
            <person name="Tripathy S."/>
        </authorList>
    </citation>
    <scope>NUCLEOTIDE SEQUENCE</scope>
    <source>
        <strain evidence="2">BDU141951</strain>
    </source>
</reference>
<dbReference type="Gene3D" id="3.40.50.1820">
    <property type="entry name" value="alpha/beta hydrolase"/>
    <property type="match status" value="1"/>
</dbReference>
<dbReference type="PANTHER" id="PTHR12277">
    <property type="entry name" value="ALPHA/BETA HYDROLASE DOMAIN-CONTAINING PROTEIN"/>
    <property type="match status" value="1"/>
</dbReference>
<dbReference type="AlphaFoldDB" id="A0A0C1YB58"/>
<proteinExistence type="predicted"/>
<accession>A0A0C1YB58</accession>
<dbReference type="InterPro" id="IPR022742">
    <property type="entry name" value="Hydrolase_4"/>
</dbReference>
<reference evidence="2" key="2">
    <citation type="journal article" date="2015" name="Genome Announc.">
        <title>Draft Genome Sequence of Filamentous Marine Cyanobacterium Lyngbya confervoides Strain BDU141951.</title>
        <authorList>
            <person name="Chandrababunaidu M.M."/>
            <person name="Sen D."/>
            <person name="Tripathy S."/>
        </authorList>
    </citation>
    <scope>NUCLEOTIDE SEQUENCE</scope>
    <source>
        <strain evidence="2">BDU141951</strain>
    </source>
</reference>
<reference evidence="2" key="3">
    <citation type="submission" date="2020-02" db="EMBL/GenBank/DDBJ databases">
        <authorList>
            <person name="Sarangi A.N."/>
            <person name="Ghosh S."/>
            <person name="Mukherjee M."/>
            <person name="Tripathy S."/>
        </authorList>
    </citation>
    <scope>NUCLEOTIDE SEQUENCE</scope>
    <source>
        <strain evidence="2">BDU141951</strain>
    </source>
</reference>
<evidence type="ECO:0000313" key="2">
    <source>
        <dbReference type="EMBL" id="NEV65877.1"/>
    </source>
</evidence>
<dbReference type="GO" id="GO:0016787">
    <property type="term" value="F:hydrolase activity"/>
    <property type="evidence" value="ECO:0007669"/>
    <property type="project" value="UniProtKB-KW"/>
</dbReference>
<gene>
    <name evidence="2" type="ORF">QQ91_001965</name>
</gene>
<dbReference type="Pfam" id="PF12146">
    <property type="entry name" value="Hydrolase_4"/>
    <property type="match status" value="1"/>
</dbReference>
<dbReference type="SUPFAM" id="SSF53474">
    <property type="entry name" value="alpha/beta-Hydrolases"/>
    <property type="match status" value="1"/>
</dbReference>
<name>A0A0C1YB58_9CYAN</name>
<evidence type="ECO:0000259" key="1">
    <source>
        <dbReference type="Pfam" id="PF12146"/>
    </source>
</evidence>
<feature type="domain" description="Serine aminopeptidase S33" evidence="1">
    <location>
        <begin position="80"/>
        <end position="181"/>
    </location>
</feature>
<protein>
    <submittedName>
        <fullName evidence="2">Alpha/beta hydrolase</fullName>
    </submittedName>
</protein>
<sequence>MSRLLLRRLLIGEFSWQRLMRSLLFIYTFFALYVFFRADSMIFLPQPASYQDTQEILKVPVTHTEQISAIFLPNSQAAYTLLYIHGNAEDLGDIRPVLDRLHGWGFSVFAYDYRGYGTSDGKPAEKNAYQDAAAAYSYLTQQLNIPPERIIVYGRSVGGGSATELATQYPIAGLILESTFTSAFRVVVPFPLLPFDKFPNLDKMPQIRCPVLVMHGQADQTIPLEHGQTLYEAASEPKLSLWVAAAGHNDFTWVAGEQHRQALRSFQQMVEAQQPN</sequence>
<dbReference type="InterPro" id="IPR029058">
    <property type="entry name" value="AB_hydrolase_fold"/>
</dbReference>
<organism evidence="2">
    <name type="scientific">Lyngbya confervoides BDU141951</name>
    <dbReference type="NCBI Taxonomy" id="1574623"/>
    <lineage>
        <taxon>Bacteria</taxon>
        <taxon>Bacillati</taxon>
        <taxon>Cyanobacteriota</taxon>
        <taxon>Cyanophyceae</taxon>
        <taxon>Oscillatoriophycideae</taxon>
        <taxon>Oscillatoriales</taxon>
        <taxon>Microcoleaceae</taxon>
        <taxon>Lyngbya</taxon>
    </lineage>
</organism>
<comment type="caution">
    <text evidence="2">The sequence shown here is derived from an EMBL/GenBank/DDBJ whole genome shotgun (WGS) entry which is preliminary data.</text>
</comment>
<dbReference type="PANTHER" id="PTHR12277:SF81">
    <property type="entry name" value="PROTEIN ABHD13"/>
    <property type="match status" value="1"/>
</dbReference>
<dbReference type="EMBL" id="JTHE02000002">
    <property type="protein sequence ID" value="NEV65877.1"/>
    <property type="molecule type" value="Genomic_DNA"/>
</dbReference>
<keyword evidence="2" id="KW-0378">Hydrolase</keyword>